<dbReference type="SUPFAM" id="SSF55060">
    <property type="entry name" value="GHMP Kinase, C-terminal domain"/>
    <property type="match status" value="1"/>
</dbReference>
<dbReference type="GO" id="GO:0005524">
    <property type="term" value="F:ATP binding"/>
    <property type="evidence" value="ECO:0007669"/>
    <property type="project" value="UniProtKB-UniRule"/>
</dbReference>
<sequence length="364" mass="40634">MEYYVAPGRLNIIGEHTDYNDGFVLPVAVDRYVQVGITKSENHLVYVASQGFGEFSFDPKSISPSGSWKDYVMGIFDILKKEKEIDFPGLKLEIKSNVPEGAGLSSSAAIEVAVITALNGFLGIGLTDKERYLLSQKAENEFVGVQCGIMDQFVSVMGKKNHAIFLDTMTLEHEYVPLKTDEYTLVIVDSKVKHNLSDGGYNQRKEEAKKALEEFGVRSYRELSLSQLFMKRSQVSEVSYKRAMHVVTENERVKEAMDILKHSNFENLGRVLNQSHESLAIEYEVSCDEVNFIVDTLKELDGVTGCRMIGGGFGGAVLAVCEKSKVEEVFEKVKVEYAKKYGIDADTYLIESADGARQVNRPLI</sequence>
<reference evidence="15 16" key="1">
    <citation type="submission" date="2015-04" db="EMBL/GenBank/DDBJ databases">
        <title>Complete Genome Sequence of Kosmotoga pacifica SLHLJ1.</title>
        <authorList>
            <person name="Jiang L.J."/>
            <person name="Shao Z.Z."/>
            <person name="Jebbar M."/>
        </authorList>
    </citation>
    <scope>NUCLEOTIDE SEQUENCE [LARGE SCALE GENOMIC DNA]</scope>
    <source>
        <strain evidence="15 16">SLHLJ1</strain>
    </source>
</reference>
<keyword evidence="6 15" id="KW-0418">Kinase</keyword>
<dbReference type="InterPro" id="IPR013750">
    <property type="entry name" value="GHMP_kinase_C_dom"/>
</dbReference>
<dbReference type="PROSITE" id="PS00627">
    <property type="entry name" value="GHMP_KINASES_ATP"/>
    <property type="match status" value="1"/>
</dbReference>
<dbReference type="FunFam" id="3.30.70.890:FF:000001">
    <property type="entry name" value="Galactokinase"/>
    <property type="match status" value="1"/>
</dbReference>
<dbReference type="RefSeq" id="WP_047754782.1">
    <property type="nucleotide sequence ID" value="NZ_CAJUHA010000017.1"/>
</dbReference>
<dbReference type="Gene3D" id="3.30.70.890">
    <property type="entry name" value="GHMP kinase, C-terminal domain"/>
    <property type="match status" value="1"/>
</dbReference>
<evidence type="ECO:0000259" key="13">
    <source>
        <dbReference type="Pfam" id="PF08544"/>
    </source>
</evidence>
<dbReference type="Proteomes" id="UP000035159">
    <property type="component" value="Chromosome"/>
</dbReference>
<keyword evidence="5" id="KW-0547">Nucleotide-binding</keyword>
<dbReference type="GO" id="GO:0004335">
    <property type="term" value="F:galactokinase activity"/>
    <property type="evidence" value="ECO:0007669"/>
    <property type="project" value="UniProtKB-UniRule"/>
</dbReference>
<dbReference type="InterPro" id="IPR019741">
    <property type="entry name" value="Galactokinase_CS"/>
</dbReference>
<evidence type="ECO:0000313" key="15">
    <source>
        <dbReference type="EMBL" id="AKI97647.1"/>
    </source>
</evidence>
<dbReference type="InterPro" id="IPR020568">
    <property type="entry name" value="Ribosomal_Su5_D2-typ_SF"/>
</dbReference>
<dbReference type="OrthoDB" id="250531at2"/>
<evidence type="ECO:0000313" key="16">
    <source>
        <dbReference type="Proteomes" id="UP000035159"/>
    </source>
</evidence>
<dbReference type="Gene3D" id="3.30.230.10">
    <property type="match status" value="1"/>
</dbReference>
<comment type="similarity">
    <text evidence="1">Belongs to the GHMP kinase family. GalK subfamily.</text>
</comment>
<dbReference type="Pfam" id="PF00288">
    <property type="entry name" value="GHMP_kinases_N"/>
    <property type="match status" value="1"/>
</dbReference>
<evidence type="ECO:0000256" key="2">
    <source>
        <dbReference type="ARBA" id="ARBA00022490"/>
    </source>
</evidence>
<dbReference type="KEGG" id="kpf:IX53_07270"/>
<dbReference type="EMBL" id="CP011232">
    <property type="protein sequence ID" value="AKI97647.1"/>
    <property type="molecule type" value="Genomic_DNA"/>
</dbReference>
<feature type="domain" description="GHMP kinase N-terminal" evidence="12">
    <location>
        <begin position="71"/>
        <end position="159"/>
    </location>
</feature>
<evidence type="ECO:0000256" key="10">
    <source>
        <dbReference type="ARBA" id="ARBA00023277"/>
    </source>
</evidence>
<organism evidence="15 16">
    <name type="scientific">Kosmotoga pacifica</name>
    <dbReference type="NCBI Taxonomy" id="1330330"/>
    <lineage>
        <taxon>Bacteria</taxon>
        <taxon>Thermotogati</taxon>
        <taxon>Thermotogota</taxon>
        <taxon>Thermotogae</taxon>
        <taxon>Kosmotogales</taxon>
        <taxon>Kosmotogaceae</taxon>
        <taxon>Kosmotoga</taxon>
    </lineage>
</organism>
<dbReference type="SUPFAM" id="SSF54211">
    <property type="entry name" value="Ribosomal protein S5 domain 2-like"/>
    <property type="match status" value="1"/>
</dbReference>
<keyword evidence="16" id="KW-1185">Reference proteome</keyword>
<dbReference type="PRINTS" id="PR00473">
    <property type="entry name" value="GALCTOKINASE"/>
</dbReference>
<keyword evidence="10" id="KW-0119">Carbohydrate metabolism</keyword>
<dbReference type="GO" id="GO:0006012">
    <property type="term" value="P:galactose metabolic process"/>
    <property type="evidence" value="ECO:0007669"/>
    <property type="project" value="UniProtKB-UniRule"/>
</dbReference>
<dbReference type="GO" id="GO:0005829">
    <property type="term" value="C:cytosol"/>
    <property type="evidence" value="ECO:0007669"/>
    <property type="project" value="TreeGrafter"/>
</dbReference>
<dbReference type="EC" id="2.7.1.6" evidence="11"/>
<feature type="domain" description="Galactokinase N-terminal" evidence="14">
    <location>
        <begin position="4"/>
        <end position="37"/>
    </location>
</feature>
<dbReference type="PATRIC" id="fig|1330330.3.peg.1470"/>
<dbReference type="InterPro" id="IPR006203">
    <property type="entry name" value="GHMP_knse_ATP-bd_CS"/>
</dbReference>
<dbReference type="AlphaFoldDB" id="A0A0G2Z7X0"/>
<keyword evidence="9" id="KW-0299">Galactose metabolism</keyword>
<evidence type="ECO:0000256" key="1">
    <source>
        <dbReference type="ARBA" id="ARBA00006566"/>
    </source>
</evidence>
<dbReference type="PANTHER" id="PTHR10457:SF7">
    <property type="entry name" value="GALACTOKINASE-RELATED"/>
    <property type="match status" value="1"/>
</dbReference>
<dbReference type="InterPro" id="IPR000705">
    <property type="entry name" value="Galactokinase"/>
</dbReference>
<evidence type="ECO:0000256" key="8">
    <source>
        <dbReference type="ARBA" id="ARBA00022842"/>
    </source>
</evidence>
<dbReference type="STRING" id="1330330.IX53_07270"/>
<keyword evidence="7" id="KW-0067">ATP-binding</keyword>
<dbReference type="GO" id="GO:0046872">
    <property type="term" value="F:metal ion binding"/>
    <property type="evidence" value="ECO:0007669"/>
    <property type="project" value="UniProtKB-KW"/>
</dbReference>
<keyword evidence="4" id="KW-0479">Metal-binding</keyword>
<dbReference type="InterPro" id="IPR006204">
    <property type="entry name" value="GHMP_kinase_N_dom"/>
</dbReference>
<evidence type="ECO:0000256" key="7">
    <source>
        <dbReference type="ARBA" id="ARBA00022840"/>
    </source>
</evidence>
<dbReference type="NCBIfam" id="TIGR00131">
    <property type="entry name" value="gal_kin"/>
    <property type="match status" value="1"/>
</dbReference>
<dbReference type="PIRSF" id="PIRSF000530">
    <property type="entry name" value="Galactokinase"/>
    <property type="match status" value="1"/>
</dbReference>
<protein>
    <recommendedName>
        <fullName evidence="11">Galactokinase</fullName>
        <ecNumber evidence="11">2.7.1.6</ecNumber>
    </recommendedName>
</protein>
<gene>
    <name evidence="15" type="ORF">IX53_07270</name>
</gene>
<keyword evidence="3" id="KW-0808">Transferase</keyword>
<name>A0A0G2Z7X0_9BACT</name>
<evidence type="ECO:0000256" key="5">
    <source>
        <dbReference type="ARBA" id="ARBA00022741"/>
    </source>
</evidence>
<evidence type="ECO:0000256" key="6">
    <source>
        <dbReference type="ARBA" id="ARBA00022777"/>
    </source>
</evidence>
<dbReference type="InterPro" id="IPR006206">
    <property type="entry name" value="Mevalonate/galactokinase"/>
</dbReference>
<dbReference type="Pfam" id="PF10509">
    <property type="entry name" value="GalKase_gal_bdg"/>
    <property type="match status" value="1"/>
</dbReference>
<dbReference type="InterPro" id="IPR014721">
    <property type="entry name" value="Ribsml_uS5_D2-typ_fold_subgr"/>
</dbReference>
<dbReference type="InterPro" id="IPR019539">
    <property type="entry name" value="GalKase_N"/>
</dbReference>
<dbReference type="Pfam" id="PF08544">
    <property type="entry name" value="GHMP_kinases_C"/>
    <property type="match status" value="1"/>
</dbReference>
<feature type="domain" description="GHMP kinase C-terminal" evidence="13">
    <location>
        <begin position="260"/>
        <end position="334"/>
    </location>
</feature>
<evidence type="ECO:0000259" key="12">
    <source>
        <dbReference type="Pfam" id="PF00288"/>
    </source>
</evidence>
<dbReference type="InterPro" id="IPR036554">
    <property type="entry name" value="GHMP_kinase_C_sf"/>
</dbReference>
<dbReference type="PRINTS" id="PR00959">
    <property type="entry name" value="MEVGALKINASE"/>
</dbReference>
<evidence type="ECO:0000256" key="4">
    <source>
        <dbReference type="ARBA" id="ARBA00022723"/>
    </source>
</evidence>
<keyword evidence="2" id="KW-0963">Cytoplasm</keyword>
<keyword evidence="8" id="KW-0460">Magnesium</keyword>
<accession>A0A0G2Z7X0</accession>
<evidence type="ECO:0000256" key="3">
    <source>
        <dbReference type="ARBA" id="ARBA00022679"/>
    </source>
</evidence>
<evidence type="ECO:0000259" key="14">
    <source>
        <dbReference type="Pfam" id="PF10509"/>
    </source>
</evidence>
<dbReference type="FunFam" id="3.30.230.10:FF:000017">
    <property type="entry name" value="Galactokinase"/>
    <property type="match status" value="1"/>
</dbReference>
<evidence type="ECO:0000256" key="9">
    <source>
        <dbReference type="ARBA" id="ARBA00023144"/>
    </source>
</evidence>
<evidence type="ECO:0000256" key="11">
    <source>
        <dbReference type="NCBIfam" id="TIGR00131"/>
    </source>
</evidence>
<proteinExistence type="inferred from homology"/>
<dbReference type="PROSITE" id="PS00106">
    <property type="entry name" value="GALACTOKINASE"/>
    <property type="match status" value="1"/>
</dbReference>
<dbReference type="PANTHER" id="PTHR10457">
    <property type="entry name" value="MEVALONATE KINASE/GALACTOKINASE"/>
    <property type="match status" value="1"/>
</dbReference>